<dbReference type="EMBL" id="CP036426">
    <property type="protein sequence ID" value="QDV33970.1"/>
    <property type="molecule type" value="Genomic_DNA"/>
</dbReference>
<evidence type="ECO:0000313" key="4">
    <source>
        <dbReference type="Proteomes" id="UP000317835"/>
    </source>
</evidence>
<evidence type="ECO:0000313" key="3">
    <source>
        <dbReference type="EMBL" id="QDV33970.1"/>
    </source>
</evidence>
<dbReference type="RefSeq" id="WP_145268508.1">
    <property type="nucleotide sequence ID" value="NZ_CP036426.1"/>
</dbReference>
<dbReference type="AlphaFoldDB" id="A0A518GZG2"/>
<evidence type="ECO:0000256" key="2">
    <source>
        <dbReference type="SAM" id="SignalP"/>
    </source>
</evidence>
<dbReference type="Proteomes" id="UP000317835">
    <property type="component" value="Chromosome"/>
</dbReference>
<proteinExistence type="predicted"/>
<keyword evidence="2" id="KW-0732">Signal</keyword>
<accession>A0A518GZG2</accession>
<gene>
    <name evidence="3" type="ORF">ElP_18510</name>
</gene>
<feature type="region of interest" description="Disordered" evidence="1">
    <location>
        <begin position="251"/>
        <end position="270"/>
    </location>
</feature>
<dbReference type="OrthoDB" id="9847031at2"/>
<name>A0A518GZG2_9BACT</name>
<feature type="signal peptide" evidence="2">
    <location>
        <begin position="1"/>
        <end position="36"/>
    </location>
</feature>
<protein>
    <submittedName>
        <fullName evidence="3">Uncharacterized protein</fullName>
    </submittedName>
</protein>
<dbReference type="KEGG" id="tpla:ElP_18510"/>
<organism evidence="3 4">
    <name type="scientific">Tautonia plasticadhaerens</name>
    <dbReference type="NCBI Taxonomy" id="2527974"/>
    <lineage>
        <taxon>Bacteria</taxon>
        <taxon>Pseudomonadati</taxon>
        <taxon>Planctomycetota</taxon>
        <taxon>Planctomycetia</taxon>
        <taxon>Isosphaerales</taxon>
        <taxon>Isosphaeraceae</taxon>
        <taxon>Tautonia</taxon>
    </lineage>
</organism>
<keyword evidence="4" id="KW-1185">Reference proteome</keyword>
<reference evidence="3 4" key="1">
    <citation type="submission" date="2019-02" db="EMBL/GenBank/DDBJ databases">
        <title>Deep-cultivation of Planctomycetes and their phenomic and genomic characterization uncovers novel biology.</title>
        <authorList>
            <person name="Wiegand S."/>
            <person name="Jogler M."/>
            <person name="Boedeker C."/>
            <person name="Pinto D."/>
            <person name="Vollmers J."/>
            <person name="Rivas-Marin E."/>
            <person name="Kohn T."/>
            <person name="Peeters S.H."/>
            <person name="Heuer A."/>
            <person name="Rast P."/>
            <person name="Oberbeckmann S."/>
            <person name="Bunk B."/>
            <person name="Jeske O."/>
            <person name="Meyerdierks A."/>
            <person name="Storesund J.E."/>
            <person name="Kallscheuer N."/>
            <person name="Luecker S."/>
            <person name="Lage O.M."/>
            <person name="Pohl T."/>
            <person name="Merkel B.J."/>
            <person name="Hornburger P."/>
            <person name="Mueller R.-W."/>
            <person name="Bruemmer F."/>
            <person name="Labrenz M."/>
            <person name="Spormann A.M."/>
            <person name="Op den Camp H."/>
            <person name="Overmann J."/>
            <person name="Amann R."/>
            <person name="Jetten M.S.M."/>
            <person name="Mascher T."/>
            <person name="Medema M.H."/>
            <person name="Devos D.P."/>
            <person name="Kaster A.-K."/>
            <person name="Ovreas L."/>
            <person name="Rohde M."/>
            <person name="Galperin M.Y."/>
            <person name="Jogler C."/>
        </authorList>
    </citation>
    <scope>NUCLEOTIDE SEQUENCE [LARGE SCALE GENOMIC DNA]</scope>
    <source>
        <strain evidence="3 4">ElP</strain>
    </source>
</reference>
<evidence type="ECO:0000256" key="1">
    <source>
        <dbReference type="SAM" id="MobiDB-lite"/>
    </source>
</evidence>
<feature type="compositionally biased region" description="Low complexity" evidence="1">
    <location>
        <begin position="119"/>
        <end position="147"/>
    </location>
</feature>
<feature type="chain" id="PRO_5021954815" evidence="2">
    <location>
        <begin position="37"/>
        <end position="270"/>
    </location>
</feature>
<sequence precursor="true">MTTLQPRTSPRSSRALARASLAALALVLVASGRADAQFGFGGFGGWGYGAFLHPYTPPSVSTLDRVAVTRAGMDQEALNRTSLSTPDRFGYRQEQVAMQTRYDIQSMRGIDVDRRRRGTPIPGTRATASDVANAAEPVNAPAAGRPAVPRPVMDLSSFVNDDDRVVWPADAPISGDLVNQRDRADSAITEVVQEEQAMGFARVSSVAGARQALLDYGQPALQFVRENSTARVADTFHLFLLSLYDGLAQSAERSVAQQPQGSTPPPPPPY</sequence>
<feature type="compositionally biased region" description="Polar residues" evidence="1">
    <location>
        <begin position="251"/>
        <end position="261"/>
    </location>
</feature>
<feature type="region of interest" description="Disordered" evidence="1">
    <location>
        <begin position="114"/>
        <end position="147"/>
    </location>
</feature>